<dbReference type="RefSeq" id="WP_225309120.1">
    <property type="nucleotide sequence ID" value="NZ_CP042582.1"/>
</dbReference>
<evidence type="ECO:0000256" key="5">
    <source>
        <dbReference type="SAM" id="Phobius"/>
    </source>
</evidence>
<dbReference type="InterPro" id="IPR004090">
    <property type="entry name" value="Chemotax_Me-accpt_rcpt"/>
</dbReference>
<dbReference type="GO" id="GO:0004888">
    <property type="term" value="F:transmembrane signaling receptor activity"/>
    <property type="evidence" value="ECO:0007669"/>
    <property type="project" value="InterPro"/>
</dbReference>
<organism evidence="7 8">
    <name type="scientific">Hypericibacter adhaerens</name>
    <dbReference type="NCBI Taxonomy" id="2602016"/>
    <lineage>
        <taxon>Bacteria</taxon>
        <taxon>Pseudomonadati</taxon>
        <taxon>Pseudomonadota</taxon>
        <taxon>Alphaproteobacteria</taxon>
        <taxon>Rhodospirillales</taxon>
        <taxon>Dongiaceae</taxon>
        <taxon>Hypericibacter</taxon>
    </lineage>
</organism>
<dbReference type="AlphaFoldDB" id="A0A5J6MVB5"/>
<proteinExistence type="inferred from homology"/>
<feature type="region of interest" description="Disordered" evidence="4">
    <location>
        <begin position="260"/>
        <end position="282"/>
    </location>
</feature>
<dbReference type="GO" id="GO:0006935">
    <property type="term" value="P:chemotaxis"/>
    <property type="evidence" value="ECO:0007669"/>
    <property type="project" value="InterPro"/>
</dbReference>
<dbReference type="Gene3D" id="1.10.287.950">
    <property type="entry name" value="Methyl-accepting chemotaxis protein"/>
    <property type="match status" value="1"/>
</dbReference>
<keyword evidence="5" id="KW-1133">Transmembrane helix</keyword>
<dbReference type="InterPro" id="IPR007891">
    <property type="entry name" value="CHASE3"/>
</dbReference>
<evidence type="ECO:0000256" key="1">
    <source>
        <dbReference type="ARBA" id="ARBA00023224"/>
    </source>
</evidence>
<dbReference type="EMBL" id="CP042582">
    <property type="protein sequence ID" value="QEX21073.1"/>
    <property type="molecule type" value="Genomic_DNA"/>
</dbReference>
<evidence type="ECO:0000313" key="8">
    <source>
        <dbReference type="Proteomes" id="UP000325797"/>
    </source>
</evidence>
<dbReference type="PANTHER" id="PTHR32089:SF112">
    <property type="entry name" value="LYSOZYME-LIKE PROTEIN-RELATED"/>
    <property type="match status" value="1"/>
</dbReference>
<keyword evidence="1 3" id="KW-0807">Transducer</keyword>
<gene>
    <name evidence="7" type="ORF">FRZ61_09940</name>
</gene>
<dbReference type="KEGG" id="hadh:FRZ61_09940"/>
<accession>A0A5J6MVB5</accession>
<comment type="similarity">
    <text evidence="2">Belongs to the methyl-accepting chemotaxis (MCP) protein family.</text>
</comment>
<dbReference type="GO" id="GO:0016020">
    <property type="term" value="C:membrane"/>
    <property type="evidence" value="ECO:0007669"/>
    <property type="project" value="InterPro"/>
</dbReference>
<dbReference type="GO" id="GO:0007165">
    <property type="term" value="P:signal transduction"/>
    <property type="evidence" value="ECO:0007669"/>
    <property type="project" value="UniProtKB-KW"/>
</dbReference>
<dbReference type="CDD" id="cd19410">
    <property type="entry name" value="HK9-like_sensor"/>
    <property type="match status" value="1"/>
</dbReference>
<evidence type="ECO:0000256" key="3">
    <source>
        <dbReference type="PROSITE-ProRule" id="PRU00284"/>
    </source>
</evidence>
<sequence length="488" mass="51319">MLQTLSIRAKIGTGFGLALLFLLIIGAVSYSNTSDLMTARAIARHSLEVEKAIGEVKTGLIDMETGERGYLLTGDESFLDPYQSGRQAFDAALADVTALTADNPNQQARLQKLRDTTKTLFDRFAETVDARRSSGLDGAMSLVKAGTVKALMDDARGILKDMDDEEAMLQTGRDKVAADTAQSTFDSIIYGTLIAVALMLLAGFFILRSITIPVTTAVGNLASATAEILAATTQLASGSQEQAAAVAETVSTVDEVTQTSDQAAQRSKAVSEAAQRSVESGKAGRRAVDEAVTVMGKVKEQSESIAEGILGLAEQAQSIGDIIATVNEIAEQTNLLALNAAIEASRAGEHGRGFAVVAGEVKSLADQSKKATAQIRQILGDIQKATNGAVMRTEEGTRNVNEAILVVGRAGDTIRALAETITEAAQLAAQISASVGQQATGMAQIHQAMKNINQVANQNLVSTRQTERAAQDLDLLSAKLRLLVNGGR</sequence>
<dbReference type="InterPro" id="IPR004089">
    <property type="entry name" value="MCPsignal_dom"/>
</dbReference>
<keyword evidence="5" id="KW-0812">Transmembrane</keyword>
<evidence type="ECO:0000259" key="6">
    <source>
        <dbReference type="PROSITE" id="PS50111"/>
    </source>
</evidence>
<protein>
    <recommendedName>
        <fullName evidence="6">Methyl-accepting transducer domain-containing protein</fullName>
    </recommendedName>
</protein>
<keyword evidence="5" id="KW-0472">Membrane</keyword>
<reference evidence="7 8" key="1">
    <citation type="submission" date="2019-08" db="EMBL/GenBank/DDBJ databases">
        <title>Hyperibacter terrae gen. nov., sp. nov. and Hyperibacter viscosus sp. nov., two new members in the family Rhodospirillaceae isolated from the rhizosphere of Hypericum perforatum.</title>
        <authorList>
            <person name="Noviana Z."/>
        </authorList>
    </citation>
    <scope>NUCLEOTIDE SEQUENCE [LARGE SCALE GENOMIC DNA]</scope>
    <source>
        <strain evidence="7 8">R5959</strain>
    </source>
</reference>
<dbReference type="SMART" id="SM00283">
    <property type="entry name" value="MA"/>
    <property type="match status" value="1"/>
</dbReference>
<dbReference type="Pfam" id="PF05227">
    <property type="entry name" value="CHASE3"/>
    <property type="match status" value="1"/>
</dbReference>
<evidence type="ECO:0000256" key="4">
    <source>
        <dbReference type="SAM" id="MobiDB-lite"/>
    </source>
</evidence>
<dbReference type="PROSITE" id="PS50111">
    <property type="entry name" value="CHEMOTAXIS_TRANSDUC_2"/>
    <property type="match status" value="1"/>
</dbReference>
<feature type="domain" description="Methyl-accepting transducer" evidence="6">
    <location>
        <begin position="217"/>
        <end position="453"/>
    </location>
</feature>
<name>A0A5J6MVB5_9PROT</name>
<dbReference type="Pfam" id="PF00015">
    <property type="entry name" value="MCPsignal"/>
    <property type="match status" value="1"/>
</dbReference>
<dbReference type="PRINTS" id="PR00260">
    <property type="entry name" value="CHEMTRNSDUCR"/>
</dbReference>
<feature type="transmembrane region" description="Helical" evidence="5">
    <location>
        <begin position="188"/>
        <end position="207"/>
    </location>
</feature>
<dbReference type="SUPFAM" id="SSF58104">
    <property type="entry name" value="Methyl-accepting chemotaxis protein (MCP) signaling domain"/>
    <property type="match status" value="1"/>
</dbReference>
<evidence type="ECO:0000256" key="2">
    <source>
        <dbReference type="ARBA" id="ARBA00029447"/>
    </source>
</evidence>
<dbReference type="Proteomes" id="UP000325797">
    <property type="component" value="Chromosome"/>
</dbReference>
<dbReference type="PANTHER" id="PTHR32089">
    <property type="entry name" value="METHYL-ACCEPTING CHEMOTAXIS PROTEIN MCPB"/>
    <property type="match status" value="1"/>
</dbReference>
<evidence type="ECO:0000313" key="7">
    <source>
        <dbReference type="EMBL" id="QEX21073.1"/>
    </source>
</evidence>
<keyword evidence="8" id="KW-1185">Reference proteome</keyword>